<proteinExistence type="predicted"/>
<dbReference type="EMBL" id="CP038438">
    <property type="protein sequence ID" value="QBX42033.1"/>
    <property type="molecule type" value="Genomic_DNA"/>
</dbReference>
<gene>
    <name evidence="1" type="ORF">E4T63_16155</name>
</gene>
<dbReference type="Proteomes" id="UP000295797">
    <property type="component" value="Chromosome"/>
</dbReference>
<evidence type="ECO:0000313" key="1">
    <source>
        <dbReference type="EMBL" id="QBX42033.1"/>
    </source>
</evidence>
<name>A0AAP8Z2I6_PSEFL</name>
<protein>
    <submittedName>
        <fullName evidence="1">Uncharacterized protein</fullName>
    </submittedName>
</protein>
<dbReference type="AlphaFoldDB" id="A0AAP8Z2I6"/>
<accession>A0AAP8Z2I6</accession>
<dbReference type="RefSeq" id="WP_135295999.1">
    <property type="nucleotide sequence ID" value="NZ_CP038438.1"/>
</dbReference>
<organism evidence="1 2">
    <name type="scientific">Pseudomonas fluorescens</name>
    <dbReference type="NCBI Taxonomy" id="294"/>
    <lineage>
        <taxon>Bacteria</taxon>
        <taxon>Pseudomonadati</taxon>
        <taxon>Pseudomonadota</taxon>
        <taxon>Gammaproteobacteria</taxon>
        <taxon>Pseudomonadales</taxon>
        <taxon>Pseudomonadaceae</taxon>
        <taxon>Pseudomonas</taxon>
    </lineage>
</organism>
<sequence>MRREIDGFYVLYTAAAVKVAKGKQSPAFCCGLILADRGVAAQWGMGQKGIEMANLNDRTNAQGLGKHHLW</sequence>
<evidence type="ECO:0000313" key="2">
    <source>
        <dbReference type="Proteomes" id="UP000295797"/>
    </source>
</evidence>
<reference evidence="1 2" key="1">
    <citation type="submission" date="2019-03" db="EMBL/GenBank/DDBJ databases">
        <title>Complete genome sequence of the plant growth promoting strain Pseudomonas fluorescens LBUM677.</title>
        <authorList>
            <person name="Novinscak A."/>
            <person name="Joly D."/>
            <person name="Filion M."/>
        </authorList>
    </citation>
    <scope>NUCLEOTIDE SEQUENCE [LARGE SCALE GENOMIC DNA]</scope>
    <source>
        <strain evidence="1 2">LBUM677</strain>
    </source>
</reference>